<dbReference type="SUPFAM" id="SSF53756">
    <property type="entry name" value="UDP-Glycosyltransferase/glycogen phosphorylase"/>
    <property type="match status" value="2"/>
</dbReference>
<dbReference type="OrthoDB" id="6713581at2"/>
<dbReference type="Gene3D" id="3.40.50.2000">
    <property type="entry name" value="Glycogen Phosphorylase B"/>
    <property type="match status" value="2"/>
</dbReference>
<feature type="compositionally biased region" description="Low complexity" evidence="1">
    <location>
        <begin position="9"/>
        <end position="23"/>
    </location>
</feature>
<keyword evidence="3" id="KW-1185">Reference proteome</keyword>
<reference evidence="2 3" key="1">
    <citation type="submission" date="2019-02" db="EMBL/GenBank/DDBJ databases">
        <title>Draft genome sequences of novel Actinobacteria.</title>
        <authorList>
            <person name="Sahin N."/>
            <person name="Ay H."/>
            <person name="Saygin H."/>
        </authorList>
    </citation>
    <scope>NUCLEOTIDE SEQUENCE [LARGE SCALE GENOMIC DNA]</scope>
    <source>
        <strain evidence="2 3">16K104</strain>
    </source>
</reference>
<name>A0A4R4XA82_9ACTN</name>
<feature type="compositionally biased region" description="Basic residues" evidence="1">
    <location>
        <begin position="172"/>
        <end position="214"/>
    </location>
</feature>
<evidence type="ECO:0000313" key="2">
    <source>
        <dbReference type="EMBL" id="TDD27488.1"/>
    </source>
</evidence>
<evidence type="ECO:0000256" key="1">
    <source>
        <dbReference type="SAM" id="MobiDB-lite"/>
    </source>
</evidence>
<evidence type="ECO:0000313" key="3">
    <source>
        <dbReference type="Proteomes" id="UP000295172"/>
    </source>
</evidence>
<gene>
    <name evidence="2" type="ORF">E1218_10155</name>
</gene>
<comment type="caution">
    <text evidence="2">The sequence shown here is derived from an EMBL/GenBank/DDBJ whole genome shotgun (WGS) entry which is preliminary data.</text>
</comment>
<organism evidence="2 3">
    <name type="scientific">Kribbella turkmenica</name>
    <dbReference type="NCBI Taxonomy" id="2530375"/>
    <lineage>
        <taxon>Bacteria</taxon>
        <taxon>Bacillati</taxon>
        <taxon>Actinomycetota</taxon>
        <taxon>Actinomycetes</taxon>
        <taxon>Propionibacteriales</taxon>
        <taxon>Kribbellaceae</taxon>
        <taxon>Kribbella</taxon>
    </lineage>
</organism>
<proteinExistence type="predicted"/>
<feature type="compositionally biased region" description="Basic residues" evidence="1">
    <location>
        <begin position="66"/>
        <end position="91"/>
    </location>
</feature>
<sequence length="961" mass="105466">MSTGRCWKASASSTRRASGADARFAAHARRPQGPTYRPRPTSCARGPRLAVARGRADSVPALPRAPGRRTAGRARGRGSTGRRSRSVRRPPRAGVGHPGRRRADRRDGAAAGRRPGCRRGDAGGAGVRHDDRAGRRAGGRAGRPAVRPLEHRRDVVRYGAAARDPGVDRRGARTRRGRRPARLRRRAERRHQSAARRRRRGPPARPAGRPRPRPRAPVPGREPARPSRPRRRRGRSMTPQPTPVERRVLLYGDGNINLIDGSTIWLVSMAQVLARTNSHVTLLLKARIISRKMLEPLAGLDNVTVVDPFEGLGDAVPPSRLLSVKEVAERVVELDRAHRFDKIISRGFAISNELARTRAFDGRFWPYVIDLPEPGAEPTPERLRDLEEISLASERMLVQTEDSRSYMEYRVPASVGKCVVINPMIPDDLGPLRGRSAPAGRLKGVYAGKFAEGWKTLELCDVPRLLAERGVELSLSMIGDKIMHSTRTPTWRARMRAAVTSSPGVEWAGGLSRDDAMAYSKTADIGFSWRAQELDSTHELSTKVLEYCAMGVAPVVNRIAAHVELLGEDYPLFVDASLESVLDAVERVARDRDLLEDARKKAMDAIDQYRMANTVERIHAALRATEVRPSVTLTGGRPLLLVGSDLGTTRGTHTVLRQCAGNVRVAQWDPTLTGQEEPRLGELSAAGTVVVEDATPYLPWATRRKATGQRLIAHVRDLRTDEPALREARLDEVDAFVFQTEPDLAAFSAAFDVPAERLHHAPLPVDTAYVDRPGLTGRRYRVGVLDLSPSARPDAAVTALRGLLAADEQFSLHVRDRLPWEADDLPADQLERSYYQALVAELGATPEVAARVAFEYPDSDLPSWYRKIGWLLVPRRRGRLDQRVVEAQAAGVVVLTPAEHGSADLYGPDASYDSIDALVRTIAAAAADPAEFAKRSAASRLHGGRHDLAVVRAAWAAALTG</sequence>
<dbReference type="Proteomes" id="UP000295172">
    <property type="component" value="Unassembled WGS sequence"/>
</dbReference>
<dbReference type="AlphaFoldDB" id="A0A4R4XA82"/>
<protein>
    <recommendedName>
        <fullName evidence="4">Glycosyltransferase</fullName>
    </recommendedName>
</protein>
<accession>A0A4R4XA82</accession>
<evidence type="ECO:0008006" key="4">
    <source>
        <dbReference type="Google" id="ProtNLM"/>
    </source>
</evidence>
<feature type="region of interest" description="Disordered" evidence="1">
    <location>
        <begin position="1"/>
        <end position="246"/>
    </location>
</feature>
<dbReference type="EMBL" id="SMKR01000033">
    <property type="protein sequence ID" value="TDD27488.1"/>
    <property type="molecule type" value="Genomic_DNA"/>
</dbReference>